<protein>
    <submittedName>
        <fullName evidence="2">Transposase [Lactobacillus paraplantarum]</fullName>
    </submittedName>
</protein>
<name>A0A660DYB3_9LACO</name>
<evidence type="ECO:0000256" key="1">
    <source>
        <dbReference type="SAM" id="Phobius"/>
    </source>
</evidence>
<evidence type="ECO:0000313" key="3">
    <source>
        <dbReference type="Proteomes" id="UP000289996"/>
    </source>
</evidence>
<sequence length="99" mass="11726">MLTPQDWHHEIKEHHERAYTLVKSQPWLIPTVMIVHLIPVALTIHGFWKNRALHNQLKIEREKTKQLALAQVEHVATKVKAPHHCPAMIHDHLCRHFKH</sequence>
<dbReference type="AlphaFoldDB" id="A0A660DYB3"/>
<dbReference type="RefSeq" id="WP_130851717.1">
    <property type="nucleotide sequence ID" value="NZ_UYIG01000112.1"/>
</dbReference>
<keyword evidence="3" id="KW-1185">Reference proteome</keyword>
<proteinExistence type="predicted"/>
<accession>A0A660DYB3</accession>
<keyword evidence="1" id="KW-0812">Transmembrane</keyword>
<organism evidence="2 3">
    <name type="scientific">Lactiplantibacillus mudanjiangensis</name>
    <dbReference type="NCBI Taxonomy" id="1296538"/>
    <lineage>
        <taxon>Bacteria</taxon>
        <taxon>Bacillati</taxon>
        <taxon>Bacillota</taxon>
        <taxon>Bacilli</taxon>
        <taxon>Lactobacillales</taxon>
        <taxon>Lactobacillaceae</taxon>
        <taxon>Lactiplantibacillus</taxon>
    </lineage>
</organism>
<gene>
    <name evidence="2" type="ORF">MUDAN_MDHGFNIF_00446</name>
</gene>
<dbReference type="Proteomes" id="UP000289996">
    <property type="component" value="Unassembled WGS sequence"/>
</dbReference>
<keyword evidence="1" id="KW-0472">Membrane</keyword>
<evidence type="ECO:0000313" key="2">
    <source>
        <dbReference type="EMBL" id="VDG28249.1"/>
    </source>
</evidence>
<dbReference type="OrthoDB" id="2298693at2"/>
<keyword evidence="1" id="KW-1133">Transmembrane helix</keyword>
<reference evidence="2 3" key="1">
    <citation type="submission" date="2018-11" db="EMBL/GenBank/DDBJ databases">
        <authorList>
            <person name="Wuyts S."/>
        </authorList>
    </citation>
    <scope>NUCLEOTIDE SEQUENCE [LARGE SCALE GENOMIC DNA]</scope>
    <source>
        <strain evidence="2">Lactobacillus mudanjiangensis AMBF249</strain>
    </source>
</reference>
<feature type="transmembrane region" description="Helical" evidence="1">
    <location>
        <begin position="27"/>
        <end position="48"/>
    </location>
</feature>
<dbReference type="EMBL" id="UYIG01000112">
    <property type="protein sequence ID" value="VDG28249.1"/>
    <property type="molecule type" value="Genomic_DNA"/>
</dbReference>